<gene>
    <name evidence="2" type="ORF">FIBSPDRAFT_889718</name>
</gene>
<feature type="compositionally biased region" description="Basic and acidic residues" evidence="1">
    <location>
        <begin position="13"/>
        <end position="23"/>
    </location>
</feature>
<proteinExistence type="predicted"/>
<organism evidence="2 3">
    <name type="scientific">Athelia psychrophila</name>
    <dbReference type="NCBI Taxonomy" id="1759441"/>
    <lineage>
        <taxon>Eukaryota</taxon>
        <taxon>Fungi</taxon>
        <taxon>Dikarya</taxon>
        <taxon>Basidiomycota</taxon>
        <taxon>Agaricomycotina</taxon>
        <taxon>Agaricomycetes</taxon>
        <taxon>Agaricomycetidae</taxon>
        <taxon>Atheliales</taxon>
        <taxon>Atheliaceae</taxon>
        <taxon>Athelia</taxon>
    </lineage>
</organism>
<keyword evidence="3" id="KW-1185">Reference proteome</keyword>
<dbReference type="Proteomes" id="UP000076532">
    <property type="component" value="Unassembled WGS sequence"/>
</dbReference>
<name>A0A166LUU1_9AGAM</name>
<feature type="region of interest" description="Disordered" evidence="1">
    <location>
        <begin position="1"/>
        <end position="25"/>
    </location>
</feature>
<sequence>MTRVRATANGGRSHTERDRDQEKPPTYSLVFPFDSVPLQLLNVMYTNPSGFRVGFRLSWLAVHKARHSRDAYEPLNLSKLFTFKGILASGASAARSRSRNPTDNAPLLLLVVPIILPSACITVQNAPTVGLTTEASPSAPCGAAEEPPGEAVGRAIEGLYAQRHAEKTPEKLVKTIEVRAPYVKEEAECGVEQDVVPLHLANTWWRYLAGGVRHGVVAAVRAVHEDEPALEPVPPVALRDGLVAPQLPLAETLHAPLVGGALRRLPVDAVRRTEVAEVEQCGTVSRK</sequence>
<dbReference type="AlphaFoldDB" id="A0A166LUU1"/>
<reference evidence="2 3" key="1">
    <citation type="journal article" date="2016" name="Mol. Biol. Evol.">
        <title>Comparative Genomics of Early-Diverging Mushroom-Forming Fungi Provides Insights into the Origins of Lignocellulose Decay Capabilities.</title>
        <authorList>
            <person name="Nagy L.G."/>
            <person name="Riley R."/>
            <person name="Tritt A."/>
            <person name="Adam C."/>
            <person name="Daum C."/>
            <person name="Floudas D."/>
            <person name="Sun H."/>
            <person name="Yadav J.S."/>
            <person name="Pangilinan J."/>
            <person name="Larsson K.H."/>
            <person name="Matsuura K."/>
            <person name="Barry K."/>
            <person name="Labutti K."/>
            <person name="Kuo R."/>
            <person name="Ohm R.A."/>
            <person name="Bhattacharya S.S."/>
            <person name="Shirouzu T."/>
            <person name="Yoshinaga Y."/>
            <person name="Martin F.M."/>
            <person name="Grigoriev I.V."/>
            <person name="Hibbett D.S."/>
        </authorList>
    </citation>
    <scope>NUCLEOTIDE SEQUENCE [LARGE SCALE GENOMIC DNA]</scope>
    <source>
        <strain evidence="2 3">CBS 109695</strain>
    </source>
</reference>
<evidence type="ECO:0000313" key="3">
    <source>
        <dbReference type="Proteomes" id="UP000076532"/>
    </source>
</evidence>
<protein>
    <submittedName>
        <fullName evidence="2">Uncharacterized protein</fullName>
    </submittedName>
</protein>
<dbReference type="EMBL" id="KV417533">
    <property type="protein sequence ID" value="KZP23339.1"/>
    <property type="molecule type" value="Genomic_DNA"/>
</dbReference>
<evidence type="ECO:0000256" key="1">
    <source>
        <dbReference type="SAM" id="MobiDB-lite"/>
    </source>
</evidence>
<evidence type="ECO:0000313" key="2">
    <source>
        <dbReference type="EMBL" id="KZP23339.1"/>
    </source>
</evidence>
<accession>A0A166LUU1</accession>